<protein>
    <submittedName>
        <fullName evidence="1 2">Uncharacterized protein</fullName>
    </submittedName>
</protein>
<dbReference type="AlphaFoldDB" id="A0A0C4FDG2"/>
<name>A0A0C4FDG2_PUCT1</name>
<dbReference type="OMA" id="CEIKIAR"/>
<reference evidence="2 3" key="3">
    <citation type="journal article" date="2017" name="G3 (Bethesda)">
        <title>Comparative analysis highlights variable genome content of wheat rusts and divergence of the mating loci.</title>
        <authorList>
            <person name="Cuomo C.A."/>
            <person name="Bakkeren G."/>
            <person name="Khalil H.B."/>
            <person name="Panwar V."/>
            <person name="Joly D."/>
            <person name="Linning R."/>
            <person name="Sakthikumar S."/>
            <person name="Song X."/>
            <person name="Adiconis X."/>
            <person name="Fan L."/>
            <person name="Goldberg J.M."/>
            <person name="Levin J.Z."/>
            <person name="Young S."/>
            <person name="Zeng Q."/>
            <person name="Anikster Y."/>
            <person name="Bruce M."/>
            <person name="Wang M."/>
            <person name="Yin C."/>
            <person name="McCallum B."/>
            <person name="Szabo L.J."/>
            <person name="Hulbert S."/>
            <person name="Chen X."/>
            <person name="Fellers J.P."/>
        </authorList>
    </citation>
    <scope>NUCLEOTIDE SEQUENCE</scope>
    <source>
        <strain evidence="3">Isolate 1-1 / race 1 (BBBD)</strain>
        <strain evidence="2">isolate 1-1 / race 1 (BBBD)</strain>
    </source>
</reference>
<evidence type="ECO:0000313" key="3">
    <source>
        <dbReference type="Proteomes" id="UP000005240"/>
    </source>
</evidence>
<reference evidence="1" key="2">
    <citation type="submission" date="2016-05" db="EMBL/GenBank/DDBJ databases">
        <title>Comparative analysis highlights variable genome content of wheat rusts and divergence of the mating loci.</title>
        <authorList>
            <person name="Cuomo C.A."/>
            <person name="Bakkeren G."/>
            <person name="Szabo L."/>
            <person name="Khalil H."/>
            <person name="Joly D."/>
            <person name="Goldberg J."/>
            <person name="Young S."/>
            <person name="Zeng Q."/>
            <person name="Fellers J."/>
        </authorList>
    </citation>
    <scope>NUCLEOTIDE SEQUENCE [LARGE SCALE GENOMIC DNA]</scope>
    <source>
        <strain evidence="1">1-1 BBBD Race 1</strain>
    </source>
</reference>
<organism evidence="1">
    <name type="scientific">Puccinia triticina (isolate 1-1 / race 1 (BBBD))</name>
    <name type="common">Brown leaf rust fungus</name>
    <dbReference type="NCBI Taxonomy" id="630390"/>
    <lineage>
        <taxon>Eukaryota</taxon>
        <taxon>Fungi</taxon>
        <taxon>Dikarya</taxon>
        <taxon>Basidiomycota</taxon>
        <taxon>Pucciniomycotina</taxon>
        <taxon>Pucciniomycetes</taxon>
        <taxon>Pucciniales</taxon>
        <taxon>Pucciniaceae</taxon>
        <taxon>Puccinia</taxon>
    </lineage>
</organism>
<reference evidence="2" key="4">
    <citation type="submission" date="2025-05" db="UniProtKB">
        <authorList>
            <consortium name="EnsemblFungi"/>
        </authorList>
    </citation>
    <scope>IDENTIFICATION</scope>
    <source>
        <strain evidence="2">isolate 1-1 / race 1 (BBBD)</strain>
    </source>
</reference>
<dbReference type="EnsemblFungi" id="PTTG_11267-t43_1">
    <property type="protein sequence ID" value="PTTG_11267-t43_1-p1"/>
    <property type="gene ID" value="PTTG_11267"/>
</dbReference>
<dbReference type="VEuPathDB" id="FungiDB:PTTG_11267"/>
<keyword evidence="3" id="KW-1185">Reference proteome</keyword>
<dbReference type="EMBL" id="ADAS02000026">
    <property type="protein sequence ID" value="OAV95741.1"/>
    <property type="molecule type" value="Genomic_DNA"/>
</dbReference>
<dbReference type="Proteomes" id="UP000005240">
    <property type="component" value="Unassembled WGS sequence"/>
</dbReference>
<reference evidence="1" key="1">
    <citation type="submission" date="2009-11" db="EMBL/GenBank/DDBJ databases">
        <authorList>
            <consortium name="The Broad Institute Genome Sequencing Platform"/>
            <person name="Ward D."/>
            <person name="Feldgarden M."/>
            <person name="Earl A."/>
            <person name="Young S.K."/>
            <person name="Zeng Q."/>
            <person name="Koehrsen M."/>
            <person name="Alvarado L."/>
            <person name="Berlin A."/>
            <person name="Bochicchio J."/>
            <person name="Borenstein D."/>
            <person name="Chapman S.B."/>
            <person name="Chen Z."/>
            <person name="Engels R."/>
            <person name="Freedman E."/>
            <person name="Gellesch M."/>
            <person name="Goldberg J."/>
            <person name="Griggs A."/>
            <person name="Gujja S."/>
            <person name="Heilman E."/>
            <person name="Heiman D."/>
            <person name="Hepburn T."/>
            <person name="Howarth C."/>
            <person name="Jen D."/>
            <person name="Larson L."/>
            <person name="Lewis B."/>
            <person name="Mehta T."/>
            <person name="Park D."/>
            <person name="Pearson M."/>
            <person name="Roberts A."/>
            <person name="Saif S."/>
            <person name="Shea T."/>
            <person name="Shenoy N."/>
            <person name="Sisk P."/>
            <person name="Stolte C."/>
            <person name="Sykes S."/>
            <person name="Thomson T."/>
            <person name="Walk T."/>
            <person name="White J."/>
            <person name="Yandava C."/>
            <person name="Izard J."/>
            <person name="Baranova O.V."/>
            <person name="Blanton J.M."/>
            <person name="Tanner A.C."/>
            <person name="Dewhirst F.E."/>
            <person name="Haas B."/>
            <person name="Nusbaum C."/>
            <person name="Birren B."/>
        </authorList>
    </citation>
    <scope>NUCLEOTIDE SEQUENCE [LARGE SCALE GENOMIC DNA]</scope>
    <source>
        <strain evidence="1">1-1 BBBD Race 1</strain>
    </source>
</reference>
<accession>A0A0C4FDG2</accession>
<sequence length="146" mass="16404">MLTLASQRPDPQAQRRPNYAERIAKRLFPSREEMAAQTTAELELNRERVNNDTRMVDASIALASAMRKGLGASGDPDCTDWQTRRIQLDLEFCEIKIARVRASLEAERSTGAAFDWAKMVQDFIQSGLNAEEALSMTERFLGPEAN</sequence>
<evidence type="ECO:0000313" key="1">
    <source>
        <dbReference type="EMBL" id="OAV95741.1"/>
    </source>
</evidence>
<gene>
    <name evidence="1" type="ORF">PTTG_11267</name>
</gene>
<dbReference type="OrthoDB" id="2506774at2759"/>
<evidence type="ECO:0000313" key="2">
    <source>
        <dbReference type="EnsemblFungi" id="PTTG_11267-t43_1-p1"/>
    </source>
</evidence>
<proteinExistence type="predicted"/>